<keyword evidence="3" id="KW-1185">Reference proteome</keyword>
<accession>A0A1Z5KEW0</accession>
<feature type="compositionally biased region" description="Polar residues" evidence="1">
    <location>
        <begin position="89"/>
        <end position="104"/>
    </location>
</feature>
<organism evidence="2 3">
    <name type="scientific">Fistulifera solaris</name>
    <name type="common">Oleaginous diatom</name>
    <dbReference type="NCBI Taxonomy" id="1519565"/>
    <lineage>
        <taxon>Eukaryota</taxon>
        <taxon>Sar</taxon>
        <taxon>Stramenopiles</taxon>
        <taxon>Ochrophyta</taxon>
        <taxon>Bacillariophyta</taxon>
        <taxon>Bacillariophyceae</taxon>
        <taxon>Bacillariophycidae</taxon>
        <taxon>Naviculales</taxon>
        <taxon>Naviculaceae</taxon>
        <taxon>Fistulifera</taxon>
    </lineage>
</organism>
<evidence type="ECO:0008006" key="4">
    <source>
        <dbReference type="Google" id="ProtNLM"/>
    </source>
</evidence>
<evidence type="ECO:0000313" key="3">
    <source>
        <dbReference type="Proteomes" id="UP000198406"/>
    </source>
</evidence>
<evidence type="ECO:0000256" key="1">
    <source>
        <dbReference type="SAM" id="MobiDB-lite"/>
    </source>
</evidence>
<dbReference type="EMBL" id="BDSP01000217">
    <property type="protein sequence ID" value="GAX24854.1"/>
    <property type="molecule type" value="Genomic_DNA"/>
</dbReference>
<feature type="compositionally biased region" description="Basic residues" evidence="1">
    <location>
        <begin position="8"/>
        <end position="19"/>
    </location>
</feature>
<comment type="caution">
    <text evidence="2">The sequence shown here is derived from an EMBL/GenBank/DDBJ whole genome shotgun (WGS) entry which is preliminary data.</text>
</comment>
<feature type="compositionally biased region" description="Low complexity" evidence="1">
    <location>
        <begin position="140"/>
        <end position="163"/>
    </location>
</feature>
<dbReference type="Gene3D" id="3.30.710.10">
    <property type="entry name" value="Potassium Channel Kv1.1, Chain A"/>
    <property type="match status" value="1"/>
</dbReference>
<gene>
    <name evidence="2" type="ORF">FisN_6Hh197</name>
</gene>
<name>A0A1Z5KEW0_FISSO</name>
<dbReference type="InParanoid" id="A0A1Z5KEW0"/>
<evidence type="ECO:0000313" key="2">
    <source>
        <dbReference type="EMBL" id="GAX24854.1"/>
    </source>
</evidence>
<dbReference type="InterPro" id="IPR011333">
    <property type="entry name" value="SKP1/BTB/POZ_sf"/>
</dbReference>
<feature type="region of interest" description="Disordered" evidence="1">
    <location>
        <begin position="129"/>
        <end position="172"/>
    </location>
</feature>
<sequence length="604" mass="67351">MMRLTHERLHRHRQLRRRRQELSSTECSPPSKDPGTQGTASLSSSSSVKMGDDYSLDISEASSIEHVSTSLVSPADQPPSDEEYEDPKSTSPATKPSFPTQPSRTLGRAYHRKDDEDVVNTVTVHSQTSYAEWKKQQLTSPHSSSPVSSASGSAIARIRSTASPQQHWTAGSTTIISHADPRFHRNLQNEDYDRLPIVTPPRSVVSQTSSSNGTGRVLNTGYDSNVSVDDVLVRVGGKDFRHSRAILCYASKVLADHLAARDELHIPHKSPSEWSELQAFLQPRSVQAASITFRNLPALLPWFDQLELTVLLRECDTSMSKVRFASLTTDESSSQNGVSNAVHELARVALGLPHAPPRMEPPCPTDVLDILLLTRISGKVCLPRTRVMCLNVLQEYLELPYLFVSSEECSMRSIISLIDLLEDEEVLDTVWPLIVSYLPEDLPWLDDRQELLKNPLFPYLLRAGLEKAWRESDDESGTLLMGNGRSRETSKVASKRAFEADSSVEVRFVGEHHADDAGGKIWNYSNEEDGMDPMESLQYSFETCDDDPPTKASNVRSSNLSANRSQRSLWLNAIWHKLLEPPIFSADDPVESASRISEIRTFSC</sequence>
<protein>
    <recommendedName>
        <fullName evidence="4">BTB domain-containing protein</fullName>
    </recommendedName>
</protein>
<feature type="compositionally biased region" description="Polar residues" evidence="1">
    <location>
        <begin position="60"/>
        <end position="72"/>
    </location>
</feature>
<dbReference type="AlphaFoldDB" id="A0A1Z5KEW0"/>
<feature type="region of interest" description="Disordered" evidence="1">
    <location>
        <begin position="1"/>
        <end position="116"/>
    </location>
</feature>
<proteinExistence type="predicted"/>
<dbReference type="Proteomes" id="UP000198406">
    <property type="component" value="Unassembled WGS sequence"/>
</dbReference>
<reference evidence="2 3" key="1">
    <citation type="journal article" date="2015" name="Plant Cell">
        <title>Oil accumulation by the oleaginous diatom Fistulifera solaris as revealed by the genome and transcriptome.</title>
        <authorList>
            <person name="Tanaka T."/>
            <person name="Maeda Y."/>
            <person name="Veluchamy A."/>
            <person name="Tanaka M."/>
            <person name="Abida H."/>
            <person name="Marechal E."/>
            <person name="Bowler C."/>
            <person name="Muto M."/>
            <person name="Sunaga Y."/>
            <person name="Tanaka M."/>
            <person name="Yoshino T."/>
            <person name="Taniguchi T."/>
            <person name="Fukuda Y."/>
            <person name="Nemoto M."/>
            <person name="Matsumoto M."/>
            <person name="Wong P.S."/>
            <person name="Aburatani S."/>
            <person name="Fujibuchi W."/>
        </authorList>
    </citation>
    <scope>NUCLEOTIDE SEQUENCE [LARGE SCALE GENOMIC DNA]</scope>
    <source>
        <strain evidence="2 3">JPCC DA0580</strain>
    </source>
</reference>